<sequence length="368" mass="40932">MTLFSHICGCLGLQDAESVAARTKMPGKMSQVIERDSRSRCNVPQHLLGECQPCTSLQDDRMRLPLELSITPQLPVEAVANLTCTCRSLRFLLRSNFLERDWWHQVALEKLGPMHPVLRSTTGLPASRDALRAAVDHYASASARMQAGIYDRKVTSLSLGLHPHLKVSPDGTMLSAFSANSIQVYDTASFGLLSKVPWTPPRASVTASVSQLYAWAEDGSALVIVRQEQPHDHLVCERVCLTTQAVLTRAEMDCTDGRLSAHGRYFLCKPLDGLVRVTKPVKQTASGDELLHIPMHRLSDSMWCPHDDDRIAVIVPGGHKAQRNVLSPDGKHIAVATIHQGKTAQHSVGEWESQHIWWYHRILFDHLL</sequence>
<evidence type="ECO:0000313" key="2">
    <source>
        <dbReference type="Proteomes" id="UP001465755"/>
    </source>
</evidence>
<comment type="caution">
    <text evidence="1">The sequence shown here is derived from an EMBL/GenBank/DDBJ whole genome shotgun (WGS) entry which is preliminary data.</text>
</comment>
<dbReference type="EMBL" id="JALJOQ010000153">
    <property type="protein sequence ID" value="KAK9793201.1"/>
    <property type="molecule type" value="Genomic_DNA"/>
</dbReference>
<evidence type="ECO:0008006" key="3">
    <source>
        <dbReference type="Google" id="ProtNLM"/>
    </source>
</evidence>
<dbReference type="Proteomes" id="UP001465755">
    <property type="component" value="Unassembled WGS sequence"/>
</dbReference>
<evidence type="ECO:0000313" key="1">
    <source>
        <dbReference type="EMBL" id="KAK9793201.1"/>
    </source>
</evidence>
<reference evidence="1 2" key="1">
    <citation type="journal article" date="2024" name="Nat. Commun.">
        <title>Phylogenomics reveals the evolutionary origins of lichenization in chlorophyte algae.</title>
        <authorList>
            <person name="Puginier C."/>
            <person name="Libourel C."/>
            <person name="Otte J."/>
            <person name="Skaloud P."/>
            <person name="Haon M."/>
            <person name="Grisel S."/>
            <person name="Petersen M."/>
            <person name="Berrin J.G."/>
            <person name="Delaux P.M."/>
            <person name="Dal Grande F."/>
            <person name="Keller J."/>
        </authorList>
    </citation>
    <scope>NUCLEOTIDE SEQUENCE [LARGE SCALE GENOMIC DNA]</scope>
    <source>
        <strain evidence="1 2">SAG 2036</strain>
    </source>
</reference>
<protein>
    <recommendedName>
        <fullName evidence="3">F-box domain-containing protein</fullName>
    </recommendedName>
</protein>
<keyword evidence="2" id="KW-1185">Reference proteome</keyword>
<name>A0AAW1NSN4_9CHLO</name>
<organism evidence="1 2">
    <name type="scientific">Symbiochloris irregularis</name>
    <dbReference type="NCBI Taxonomy" id="706552"/>
    <lineage>
        <taxon>Eukaryota</taxon>
        <taxon>Viridiplantae</taxon>
        <taxon>Chlorophyta</taxon>
        <taxon>core chlorophytes</taxon>
        <taxon>Trebouxiophyceae</taxon>
        <taxon>Trebouxiales</taxon>
        <taxon>Trebouxiaceae</taxon>
        <taxon>Symbiochloris</taxon>
    </lineage>
</organism>
<accession>A0AAW1NSN4</accession>
<proteinExistence type="predicted"/>
<dbReference type="AlphaFoldDB" id="A0AAW1NSN4"/>
<dbReference type="SUPFAM" id="SSF82171">
    <property type="entry name" value="DPP6 N-terminal domain-like"/>
    <property type="match status" value="1"/>
</dbReference>
<gene>
    <name evidence="1" type="ORF">WJX73_004817</name>
</gene>